<dbReference type="OrthoDB" id="4088896at2759"/>
<dbReference type="GeneID" id="36516465"/>
<evidence type="ECO:0000259" key="3">
    <source>
        <dbReference type="Pfam" id="PF10297"/>
    </source>
</evidence>
<proteinExistence type="predicted"/>
<dbReference type="EMBL" id="NDIQ01000021">
    <property type="protein sequence ID" value="PRT55097.1"/>
    <property type="molecule type" value="Genomic_DNA"/>
</dbReference>
<evidence type="ECO:0000313" key="5">
    <source>
        <dbReference type="Proteomes" id="UP000238350"/>
    </source>
</evidence>
<evidence type="ECO:0000256" key="1">
    <source>
        <dbReference type="ARBA" id="ARBA00023242"/>
    </source>
</evidence>
<sequence>MARPPIAPAPENIIVQTRAPEVKTGLNTSKKWELPPRPKPGRKAKPRASPCHGHKTHNHGGGEDDHCGICTKESGCICAEVGLRPAPPSDHFSPASTLPTPKEIDFSNFEVKQAVPLNRVSKSRNSVSKFAKLPEIQPPTLDLPDSKCGFCTDHTPCICTGEGLKEEATESAPAGACEECAKDSFSMLFCLGLSSSQPLPANVPSISCTSAYKTLKSHRNYEKSDMGHLVTLLQSSDRKVGLQSINEALKYLNTL</sequence>
<dbReference type="GO" id="GO:0006355">
    <property type="term" value="P:regulation of DNA-templated transcription"/>
    <property type="evidence" value="ECO:0007669"/>
    <property type="project" value="InterPro"/>
</dbReference>
<dbReference type="STRING" id="45607.A0A2T0FJH0"/>
<keyword evidence="5" id="KW-1185">Reference proteome</keyword>
<gene>
    <name evidence="4" type="ORF">B9G98_02717</name>
</gene>
<dbReference type="AlphaFoldDB" id="A0A2T0FJH0"/>
<protein>
    <recommendedName>
        <fullName evidence="3">Hap4 transcription factor heteromerisation domain-containing protein</fullName>
    </recommendedName>
</protein>
<dbReference type="Pfam" id="PF10297">
    <property type="entry name" value="Hap4_Hap_bind"/>
    <property type="match status" value="1"/>
</dbReference>
<organism evidence="4 5">
    <name type="scientific">Wickerhamiella sorbophila</name>
    <dbReference type="NCBI Taxonomy" id="45607"/>
    <lineage>
        <taxon>Eukaryota</taxon>
        <taxon>Fungi</taxon>
        <taxon>Dikarya</taxon>
        <taxon>Ascomycota</taxon>
        <taxon>Saccharomycotina</taxon>
        <taxon>Dipodascomycetes</taxon>
        <taxon>Dipodascales</taxon>
        <taxon>Trichomonascaceae</taxon>
        <taxon>Wickerhamiella</taxon>
    </lineage>
</organism>
<dbReference type="GO" id="GO:0005634">
    <property type="term" value="C:nucleus"/>
    <property type="evidence" value="ECO:0007669"/>
    <property type="project" value="InterPro"/>
</dbReference>
<dbReference type="InterPro" id="IPR018287">
    <property type="entry name" value="Hap4_TF_heteromerisation"/>
</dbReference>
<evidence type="ECO:0000313" key="4">
    <source>
        <dbReference type="EMBL" id="PRT55097.1"/>
    </source>
</evidence>
<evidence type="ECO:0000256" key="2">
    <source>
        <dbReference type="SAM" id="MobiDB-lite"/>
    </source>
</evidence>
<comment type="caution">
    <text evidence="4">The sequence shown here is derived from an EMBL/GenBank/DDBJ whole genome shotgun (WGS) entry which is preliminary data.</text>
</comment>
<name>A0A2T0FJH0_9ASCO</name>
<feature type="compositionally biased region" description="Basic residues" evidence="2">
    <location>
        <begin position="39"/>
        <end position="58"/>
    </location>
</feature>
<feature type="region of interest" description="Disordered" evidence="2">
    <location>
        <begin position="19"/>
        <end position="64"/>
    </location>
</feature>
<dbReference type="RefSeq" id="XP_024665042.1">
    <property type="nucleotide sequence ID" value="XM_024809274.1"/>
</dbReference>
<reference evidence="4 5" key="1">
    <citation type="submission" date="2017-04" db="EMBL/GenBank/DDBJ databases">
        <title>Genome sequencing of [Candida] sorbophila.</title>
        <authorList>
            <person name="Ahn J.O."/>
        </authorList>
    </citation>
    <scope>NUCLEOTIDE SEQUENCE [LARGE SCALE GENOMIC DNA]</scope>
    <source>
        <strain evidence="4 5">DS02</strain>
    </source>
</reference>
<feature type="domain" description="Hap4 transcription factor heteromerisation" evidence="3">
    <location>
        <begin position="28"/>
        <end position="43"/>
    </location>
</feature>
<accession>A0A2T0FJH0</accession>
<keyword evidence="1" id="KW-0539">Nucleus</keyword>
<dbReference type="Proteomes" id="UP000238350">
    <property type="component" value="Unassembled WGS sequence"/>
</dbReference>